<feature type="region of interest" description="Disordered" evidence="1">
    <location>
        <begin position="75"/>
        <end position="98"/>
    </location>
</feature>
<feature type="compositionally biased region" description="Basic residues" evidence="1">
    <location>
        <begin position="83"/>
        <end position="98"/>
    </location>
</feature>
<dbReference type="Pfam" id="PF20068">
    <property type="entry name" value="Amphi-Trp"/>
    <property type="match status" value="1"/>
</dbReference>
<dbReference type="NCBIfam" id="TIGR04354">
    <property type="entry name" value="amphi-Trp"/>
    <property type="match status" value="1"/>
</dbReference>
<dbReference type="GeneID" id="96807109"/>
<feature type="domain" description="Amphi-Trp" evidence="2">
    <location>
        <begin position="4"/>
        <end position="78"/>
    </location>
</feature>
<keyword evidence="4" id="KW-1185">Reference proteome</keyword>
<proteinExistence type="predicted"/>
<dbReference type="EMBL" id="BNEE01000006">
    <property type="protein sequence ID" value="GHI85928.1"/>
    <property type="molecule type" value="Genomic_DNA"/>
</dbReference>
<dbReference type="Proteomes" id="UP000600026">
    <property type="component" value="Unassembled WGS sequence"/>
</dbReference>
<gene>
    <name evidence="3" type="ORF">Sxan_32920</name>
</gene>
<organism evidence="3 4">
    <name type="scientific">Streptomyces xanthophaeus</name>
    <dbReference type="NCBI Taxonomy" id="67385"/>
    <lineage>
        <taxon>Bacteria</taxon>
        <taxon>Bacillati</taxon>
        <taxon>Actinomycetota</taxon>
        <taxon>Actinomycetes</taxon>
        <taxon>Kitasatosporales</taxon>
        <taxon>Streptomycetaceae</taxon>
        <taxon>Streptomyces</taxon>
    </lineage>
</organism>
<protein>
    <recommendedName>
        <fullName evidence="2">Amphi-Trp domain-containing protein</fullName>
    </recommendedName>
</protein>
<reference evidence="3" key="1">
    <citation type="submission" date="2020-09" db="EMBL/GenBank/DDBJ databases">
        <title>Whole genome shotgun sequence of Streptomyces xanthophaeus NBRC 12829.</title>
        <authorList>
            <person name="Komaki H."/>
            <person name="Tamura T."/>
        </authorList>
    </citation>
    <scope>NUCLEOTIDE SEQUENCE</scope>
    <source>
        <strain evidence="3">NBRC 12829</strain>
    </source>
</reference>
<evidence type="ECO:0000259" key="2">
    <source>
        <dbReference type="Pfam" id="PF20068"/>
    </source>
</evidence>
<sequence length="98" mass="10577">MKDLKFEQKGSLSRLEAADQLSALAEALRQGGNVELEFGSGTLSLQVPDEVSTEIEVEVGDGQVELEVELKWPTVQPEAAPSRAKRPARSRGKAARTS</sequence>
<comment type="caution">
    <text evidence="3">The sequence shown here is derived from an EMBL/GenBank/DDBJ whole genome shotgun (WGS) entry which is preliminary data.</text>
</comment>
<accession>A0A919H3B8</accession>
<dbReference type="AlphaFoldDB" id="A0A919H3B8"/>
<name>A0A919H3B8_9ACTN</name>
<dbReference type="InterPro" id="IPR027598">
    <property type="entry name" value="Amphi-Trp_dom"/>
</dbReference>
<evidence type="ECO:0000256" key="1">
    <source>
        <dbReference type="SAM" id="MobiDB-lite"/>
    </source>
</evidence>
<dbReference type="RefSeq" id="WP_078903890.1">
    <property type="nucleotide sequence ID" value="NZ_BNEE01000006.1"/>
</dbReference>
<evidence type="ECO:0000313" key="4">
    <source>
        <dbReference type="Proteomes" id="UP000600026"/>
    </source>
</evidence>
<evidence type="ECO:0000313" key="3">
    <source>
        <dbReference type="EMBL" id="GHI85928.1"/>
    </source>
</evidence>
<dbReference type="OrthoDB" id="4868198at2"/>